<dbReference type="KEGG" id="lbc:LACBIDRAFT_331650"/>
<feature type="region of interest" description="Disordered" evidence="1">
    <location>
        <begin position="259"/>
        <end position="289"/>
    </location>
</feature>
<accession>B0DQ48</accession>
<feature type="compositionally biased region" description="Polar residues" evidence="1">
    <location>
        <begin position="493"/>
        <end position="510"/>
    </location>
</feature>
<keyword evidence="3" id="KW-1185">Reference proteome</keyword>
<reference evidence="2 3" key="1">
    <citation type="journal article" date="2008" name="Nature">
        <title>The genome of Laccaria bicolor provides insights into mycorrhizal symbiosis.</title>
        <authorList>
            <person name="Martin F."/>
            <person name="Aerts A."/>
            <person name="Ahren D."/>
            <person name="Brun A."/>
            <person name="Danchin E.G.J."/>
            <person name="Duchaussoy F."/>
            <person name="Gibon J."/>
            <person name="Kohler A."/>
            <person name="Lindquist E."/>
            <person name="Pereda V."/>
            <person name="Salamov A."/>
            <person name="Shapiro H.J."/>
            <person name="Wuyts J."/>
            <person name="Blaudez D."/>
            <person name="Buee M."/>
            <person name="Brokstein P."/>
            <person name="Canbaeck B."/>
            <person name="Cohen D."/>
            <person name="Courty P.E."/>
            <person name="Coutinho P.M."/>
            <person name="Delaruelle C."/>
            <person name="Detter J.C."/>
            <person name="Deveau A."/>
            <person name="DiFazio S."/>
            <person name="Duplessis S."/>
            <person name="Fraissinet-Tachet L."/>
            <person name="Lucic E."/>
            <person name="Frey-Klett P."/>
            <person name="Fourrey C."/>
            <person name="Feussner I."/>
            <person name="Gay G."/>
            <person name="Grimwood J."/>
            <person name="Hoegger P.J."/>
            <person name="Jain P."/>
            <person name="Kilaru S."/>
            <person name="Labbe J."/>
            <person name="Lin Y.C."/>
            <person name="Legue V."/>
            <person name="Le Tacon F."/>
            <person name="Marmeisse R."/>
            <person name="Melayah D."/>
            <person name="Montanini B."/>
            <person name="Muratet M."/>
            <person name="Nehls U."/>
            <person name="Niculita-Hirzel H."/>
            <person name="Oudot-Le Secq M.P."/>
            <person name="Peter M."/>
            <person name="Quesneville H."/>
            <person name="Rajashekar B."/>
            <person name="Reich M."/>
            <person name="Rouhier N."/>
            <person name="Schmutz J."/>
            <person name="Yin T."/>
            <person name="Chalot M."/>
            <person name="Henrissat B."/>
            <person name="Kuees U."/>
            <person name="Lucas S."/>
            <person name="Van de Peer Y."/>
            <person name="Podila G.K."/>
            <person name="Polle A."/>
            <person name="Pukkila P.J."/>
            <person name="Richardson P.M."/>
            <person name="Rouze P."/>
            <person name="Sanders I.R."/>
            <person name="Stajich J.E."/>
            <person name="Tunlid A."/>
            <person name="Tuskan G."/>
            <person name="Grigoriev I.V."/>
        </authorList>
    </citation>
    <scope>NUCLEOTIDE SEQUENCE [LARGE SCALE GENOMIC DNA]</scope>
    <source>
        <strain evidence="3">S238N-H82 / ATCC MYA-4686</strain>
    </source>
</reference>
<proteinExistence type="predicted"/>
<organism evidence="3">
    <name type="scientific">Laccaria bicolor (strain S238N-H82 / ATCC MYA-4686)</name>
    <name type="common">Bicoloured deceiver</name>
    <name type="synonym">Laccaria laccata var. bicolor</name>
    <dbReference type="NCBI Taxonomy" id="486041"/>
    <lineage>
        <taxon>Eukaryota</taxon>
        <taxon>Fungi</taxon>
        <taxon>Dikarya</taxon>
        <taxon>Basidiomycota</taxon>
        <taxon>Agaricomycotina</taxon>
        <taxon>Agaricomycetes</taxon>
        <taxon>Agaricomycetidae</taxon>
        <taxon>Agaricales</taxon>
        <taxon>Agaricineae</taxon>
        <taxon>Hydnangiaceae</taxon>
        <taxon>Laccaria</taxon>
    </lineage>
</organism>
<dbReference type="RefSeq" id="XP_001886120.1">
    <property type="nucleotide sequence ID" value="XM_001886085.1"/>
</dbReference>
<dbReference type="GeneID" id="6081658"/>
<dbReference type="AlphaFoldDB" id="B0DQ48"/>
<dbReference type="EMBL" id="DS547125">
    <property type="protein sequence ID" value="EDR03324.1"/>
    <property type="molecule type" value="Genomic_DNA"/>
</dbReference>
<feature type="region of interest" description="Disordered" evidence="1">
    <location>
        <begin position="1"/>
        <end position="21"/>
    </location>
</feature>
<evidence type="ECO:0000313" key="3">
    <source>
        <dbReference type="Proteomes" id="UP000001194"/>
    </source>
</evidence>
<dbReference type="InParanoid" id="B0DQ48"/>
<dbReference type="Proteomes" id="UP000001194">
    <property type="component" value="Unassembled WGS sequence"/>
</dbReference>
<feature type="region of interest" description="Disordered" evidence="1">
    <location>
        <begin position="113"/>
        <end position="151"/>
    </location>
</feature>
<evidence type="ECO:0000256" key="1">
    <source>
        <dbReference type="SAM" id="MobiDB-lite"/>
    </source>
</evidence>
<gene>
    <name evidence="2" type="ORF">LACBIDRAFT_331650</name>
</gene>
<dbReference type="OrthoDB" id="10391079at2759"/>
<evidence type="ECO:0000313" key="2">
    <source>
        <dbReference type="EMBL" id="EDR03324.1"/>
    </source>
</evidence>
<name>B0DQ48_LACBS</name>
<dbReference type="HOGENOM" id="CLU_506286_0_0_1"/>
<feature type="compositionally biased region" description="Polar residues" evidence="1">
    <location>
        <begin position="321"/>
        <end position="332"/>
    </location>
</feature>
<feature type="region of interest" description="Disordered" evidence="1">
    <location>
        <begin position="461"/>
        <end position="521"/>
    </location>
</feature>
<feature type="compositionally biased region" description="Polar residues" evidence="1">
    <location>
        <begin position="11"/>
        <end position="20"/>
    </location>
</feature>
<feature type="region of interest" description="Disordered" evidence="1">
    <location>
        <begin position="309"/>
        <end position="361"/>
    </location>
</feature>
<protein>
    <submittedName>
        <fullName evidence="2">Predicted protein</fullName>
    </submittedName>
</protein>
<sequence>MPSHVLRDQGPPSTLDSTSAPIPVTVTHFVPPKVTVTVQLDPAASTLSADPSFVSVDIDPSRATLVTDPKHGRRQKKRGHPSIVVKVAEMKETFEVKHNAGLGSAESFIGGSPSSMTFLDERPPRSKPASKIMPTISSPLKSPPPAYAADSGFAPSTSTSLTFSHHRSSSSPQSILSPSSPVFAPLPVFAHSRSSVINSLQFGSLVPLTTAVAYSYTPDPLAASIQIFPHERERVSPTPIPTSRNSLHHSRFSDHSSWYSYRQGQSHQRDSGATYRSSREESNEQDEEGNVYTATIVSTHHAAAIQVYPGEREREPPSTPISPTSRVSSPHSHYSDEASLYSESEEDANLQGDGPLTAAASNNISPDVLAAAIQALSSQREREPRSPRDSFYSDDASLYSYYEDYLHSTNSGTSYRWSQAQGGEPNGQEEGFEPHSLDVVTQHSRPFSIGTNITTFRSPLLREGPDWRPPSLPPNRCSALDPREGEEDELVSRSPSPSGSLPVGTRNNAGSPIELKRPRKLPTPLSIVSAFGLKPGEE</sequence>